<reference evidence="8" key="1">
    <citation type="journal article" date="2020" name="Stud. Mycol.">
        <title>101 Dothideomycetes genomes: a test case for predicting lifestyles and emergence of pathogens.</title>
        <authorList>
            <person name="Haridas S."/>
            <person name="Albert R."/>
            <person name="Binder M."/>
            <person name="Bloem J."/>
            <person name="Labutti K."/>
            <person name="Salamov A."/>
            <person name="Andreopoulos B."/>
            <person name="Baker S."/>
            <person name="Barry K."/>
            <person name="Bills G."/>
            <person name="Bluhm B."/>
            <person name="Cannon C."/>
            <person name="Castanera R."/>
            <person name="Culley D."/>
            <person name="Daum C."/>
            <person name="Ezra D."/>
            <person name="Gonzalez J."/>
            <person name="Henrissat B."/>
            <person name="Kuo A."/>
            <person name="Liang C."/>
            <person name="Lipzen A."/>
            <person name="Lutzoni F."/>
            <person name="Magnuson J."/>
            <person name="Mondo S."/>
            <person name="Nolan M."/>
            <person name="Ohm R."/>
            <person name="Pangilinan J."/>
            <person name="Park H.-J."/>
            <person name="Ramirez L."/>
            <person name="Alfaro M."/>
            <person name="Sun H."/>
            <person name="Tritt A."/>
            <person name="Yoshinaga Y."/>
            <person name="Zwiers L.-H."/>
            <person name="Turgeon B."/>
            <person name="Goodwin S."/>
            <person name="Spatafora J."/>
            <person name="Crous P."/>
            <person name="Grigoriev I."/>
        </authorList>
    </citation>
    <scope>NUCLEOTIDE SEQUENCE</scope>
    <source>
        <strain evidence="8">CBS 121739</strain>
    </source>
</reference>
<feature type="region of interest" description="Disordered" evidence="5">
    <location>
        <begin position="1"/>
        <end position="41"/>
    </location>
</feature>
<feature type="compositionally biased region" description="Basic residues" evidence="5">
    <location>
        <begin position="767"/>
        <end position="776"/>
    </location>
</feature>
<accession>A0A6A6VXG4</accession>
<feature type="compositionally biased region" description="Polar residues" evidence="5">
    <location>
        <begin position="554"/>
        <end position="566"/>
    </location>
</feature>
<feature type="region of interest" description="Disordered" evidence="5">
    <location>
        <begin position="379"/>
        <end position="679"/>
    </location>
</feature>
<keyword evidence="3" id="KW-0175">Coiled coil</keyword>
<feature type="compositionally biased region" description="Basic and acidic residues" evidence="5">
    <location>
        <begin position="713"/>
        <end position="731"/>
    </location>
</feature>
<feature type="domain" description="ESF1 RRM" evidence="7">
    <location>
        <begin position="164"/>
        <end position="325"/>
    </location>
</feature>
<feature type="region of interest" description="Disordered" evidence="5">
    <location>
        <begin position="693"/>
        <end position="776"/>
    </location>
</feature>
<feature type="domain" description="NUC153" evidence="6">
    <location>
        <begin position="683"/>
        <end position="711"/>
    </location>
</feature>
<dbReference type="GO" id="GO:0003723">
    <property type="term" value="F:RNA binding"/>
    <property type="evidence" value="ECO:0007669"/>
    <property type="project" value="TreeGrafter"/>
</dbReference>
<dbReference type="Pfam" id="PF08159">
    <property type="entry name" value="NUC153"/>
    <property type="match status" value="1"/>
</dbReference>
<dbReference type="RefSeq" id="XP_033596947.1">
    <property type="nucleotide sequence ID" value="XM_033742890.1"/>
</dbReference>
<dbReference type="InterPro" id="IPR012580">
    <property type="entry name" value="NUC153"/>
</dbReference>
<dbReference type="GO" id="GO:0006364">
    <property type="term" value="P:rRNA processing"/>
    <property type="evidence" value="ECO:0007669"/>
    <property type="project" value="InterPro"/>
</dbReference>
<feature type="compositionally biased region" description="Basic and acidic residues" evidence="5">
    <location>
        <begin position="80"/>
        <end position="89"/>
    </location>
</feature>
<evidence type="ECO:0000313" key="8">
    <source>
        <dbReference type="EMBL" id="KAF2754496.1"/>
    </source>
</evidence>
<dbReference type="Proteomes" id="UP000799437">
    <property type="component" value="Unassembled WGS sequence"/>
</dbReference>
<evidence type="ECO:0000259" key="6">
    <source>
        <dbReference type="Pfam" id="PF08159"/>
    </source>
</evidence>
<comment type="similarity">
    <text evidence="2">Belongs to the ESF1 family.</text>
</comment>
<feature type="compositionally biased region" description="Polar residues" evidence="5">
    <location>
        <begin position="617"/>
        <end position="627"/>
    </location>
</feature>
<evidence type="ECO:0000256" key="4">
    <source>
        <dbReference type="ARBA" id="ARBA00023242"/>
    </source>
</evidence>
<dbReference type="GeneID" id="54483944"/>
<proteinExistence type="inferred from homology"/>
<comment type="subcellular location">
    <subcellularLocation>
        <location evidence="1">Nucleus</location>
        <location evidence="1">Nucleolus</location>
    </subcellularLocation>
</comment>
<protein>
    <submittedName>
        <fullName evidence="8">Uncharacterized protein</fullName>
    </submittedName>
</protein>
<sequence>MAPSIKQKAPKGKAARPVSNITDPRFANIQTDPRFRLPSKKNKRVQLDSRFARVLEDDDFSRKSSVDRYGRKIDKGAGKKELERLYTLEKDEDTSGEDSDEADDDKAVQKELSKANEKYDPARGGGFSSSESESDDDDEDVDVEEAQLPDTPSQEAVPMGEVSSRLAAVNLDWDNIRAVDIMAVAESFAPAEGRIISVIVYPSEFGREQLEREELEGPPKEIFAASKADAADSDSDSDAENEEIKKDLLAEDTGEEFNSSALREYQMRRLKYYYAVITTSSPAVGEALYTAMDGREYLSSANFFDLRFIPDEVSFETDKPHDTCTAVPDGYKPNEFVTDALTHSKVKLTWDADDTSRKEAQKRAFSRAEIDENDLQAYIGSGSSSEESDDDAEEAAAAAAIDPGSLAQMPTKKPPGKKDRASALRAKLGLNESSYKAKKRAADAPVGDMEITFTPGLSASSSSAASKPKSIFANEPPPKDETTIEKYKRKERERKQRRKEERAARTPAAADDNDDAANIDSNSDSDSSDGGVQITFPDQAPKSTSTSTKKQTSNPKDLSSTDQTPTADLGFNDPFFTNPLQTTTKPKPRKPTPKPTPSTSQTTTTPAELSLLLTPDDPSTQPLNHFNMTAIERAEKRAARKSHKTPHNKHNKHKKSHQDENEHEHEHETNSALQPGFKMDVADARFAPLFESHEFAIDPTNPRFRSTAGMKAVLEEGRRRRKEGGRDKRDGEDEGVGMGKRKRDGGKQEGEGNGKADEDIGKLVERVKKRSKGAMA</sequence>
<keyword evidence="4" id="KW-0539">Nucleus</keyword>
<feature type="compositionally biased region" description="Acidic residues" evidence="5">
    <location>
        <begin position="90"/>
        <end position="104"/>
    </location>
</feature>
<evidence type="ECO:0000259" key="7">
    <source>
        <dbReference type="Pfam" id="PF25121"/>
    </source>
</evidence>
<feature type="compositionally biased region" description="Basic and acidic residues" evidence="5">
    <location>
        <begin position="105"/>
        <end position="121"/>
    </location>
</feature>
<feature type="compositionally biased region" description="Low complexity" evidence="5">
    <location>
        <begin position="597"/>
        <end position="606"/>
    </location>
</feature>
<dbReference type="EMBL" id="ML996580">
    <property type="protein sequence ID" value="KAF2754496.1"/>
    <property type="molecule type" value="Genomic_DNA"/>
</dbReference>
<dbReference type="OrthoDB" id="431825at2759"/>
<feature type="region of interest" description="Disordered" evidence="5">
    <location>
        <begin position="80"/>
        <end position="160"/>
    </location>
</feature>
<evidence type="ECO:0000256" key="1">
    <source>
        <dbReference type="ARBA" id="ARBA00004604"/>
    </source>
</evidence>
<dbReference type="Pfam" id="PF25121">
    <property type="entry name" value="RRM_ESF1"/>
    <property type="match status" value="1"/>
</dbReference>
<dbReference type="GO" id="GO:0005730">
    <property type="term" value="C:nucleolus"/>
    <property type="evidence" value="ECO:0007669"/>
    <property type="project" value="UniProtKB-SubCell"/>
</dbReference>
<feature type="compositionally biased region" description="Basic and acidic residues" evidence="5">
    <location>
        <begin position="477"/>
        <end position="504"/>
    </location>
</feature>
<evidence type="ECO:0000256" key="2">
    <source>
        <dbReference type="ARBA" id="ARBA00009087"/>
    </source>
</evidence>
<dbReference type="InterPro" id="IPR056750">
    <property type="entry name" value="RRM_ESF1"/>
</dbReference>
<gene>
    <name evidence="8" type="ORF">EJ05DRAFT_468941</name>
</gene>
<name>A0A6A6VXG4_9PEZI</name>
<dbReference type="PANTHER" id="PTHR12202:SF0">
    <property type="entry name" value="ESF1 HOMOLOG"/>
    <property type="match status" value="1"/>
</dbReference>
<organism evidence="8 9">
    <name type="scientific">Pseudovirgaria hyperparasitica</name>
    <dbReference type="NCBI Taxonomy" id="470096"/>
    <lineage>
        <taxon>Eukaryota</taxon>
        <taxon>Fungi</taxon>
        <taxon>Dikarya</taxon>
        <taxon>Ascomycota</taxon>
        <taxon>Pezizomycotina</taxon>
        <taxon>Dothideomycetes</taxon>
        <taxon>Dothideomycetes incertae sedis</taxon>
        <taxon>Acrospermales</taxon>
        <taxon>Acrospermaceae</taxon>
        <taxon>Pseudovirgaria</taxon>
    </lineage>
</organism>
<dbReference type="PANTHER" id="PTHR12202">
    <property type="entry name" value="ESF1 HOMOLOG"/>
    <property type="match status" value="1"/>
</dbReference>
<dbReference type="AlphaFoldDB" id="A0A6A6VXG4"/>
<evidence type="ECO:0000256" key="3">
    <source>
        <dbReference type="ARBA" id="ARBA00023054"/>
    </source>
</evidence>
<feature type="compositionally biased region" description="Acidic residues" evidence="5">
    <location>
        <begin position="132"/>
        <end position="147"/>
    </location>
</feature>
<feature type="compositionally biased region" description="Low complexity" evidence="5">
    <location>
        <begin position="518"/>
        <end position="529"/>
    </location>
</feature>
<keyword evidence="9" id="KW-1185">Reference proteome</keyword>
<evidence type="ECO:0000256" key="5">
    <source>
        <dbReference type="SAM" id="MobiDB-lite"/>
    </source>
</evidence>
<feature type="compositionally biased region" description="Basic and acidic residues" evidence="5">
    <location>
        <begin position="657"/>
        <end position="669"/>
    </location>
</feature>
<feature type="compositionally biased region" description="Low complexity" evidence="5">
    <location>
        <begin position="542"/>
        <end position="553"/>
    </location>
</feature>
<feature type="compositionally biased region" description="Basic residues" evidence="5">
    <location>
        <begin position="638"/>
        <end position="656"/>
    </location>
</feature>
<feature type="compositionally biased region" description="Basic and acidic residues" evidence="5">
    <location>
        <begin position="745"/>
        <end position="766"/>
    </location>
</feature>
<evidence type="ECO:0000313" key="9">
    <source>
        <dbReference type="Proteomes" id="UP000799437"/>
    </source>
</evidence>
<dbReference type="InterPro" id="IPR039754">
    <property type="entry name" value="Esf1"/>
</dbReference>